<reference evidence="3" key="1">
    <citation type="submission" date="2025-08" db="UniProtKB">
        <authorList>
            <consortium name="RefSeq"/>
        </authorList>
    </citation>
    <scope>IDENTIFICATION</scope>
    <source>
        <strain evidence="3">Airmid</strain>
    </source>
</reference>
<feature type="compositionally biased region" description="Low complexity" evidence="1">
    <location>
        <begin position="122"/>
        <end position="170"/>
    </location>
</feature>
<keyword evidence="2" id="KW-1185">Reference proteome</keyword>
<evidence type="ECO:0000256" key="1">
    <source>
        <dbReference type="SAM" id="MobiDB-lite"/>
    </source>
</evidence>
<feature type="compositionally biased region" description="Low complexity" evidence="1">
    <location>
        <begin position="226"/>
        <end position="242"/>
    </location>
</feature>
<feature type="compositionally biased region" description="Low complexity" evidence="1">
    <location>
        <begin position="183"/>
        <end position="203"/>
    </location>
</feature>
<organism evidence="2 3">
    <name type="scientific">Dermatophagoides pteronyssinus</name>
    <name type="common">European house dust mite</name>
    <dbReference type="NCBI Taxonomy" id="6956"/>
    <lineage>
        <taxon>Eukaryota</taxon>
        <taxon>Metazoa</taxon>
        <taxon>Ecdysozoa</taxon>
        <taxon>Arthropoda</taxon>
        <taxon>Chelicerata</taxon>
        <taxon>Arachnida</taxon>
        <taxon>Acari</taxon>
        <taxon>Acariformes</taxon>
        <taxon>Sarcoptiformes</taxon>
        <taxon>Astigmata</taxon>
        <taxon>Psoroptidia</taxon>
        <taxon>Analgoidea</taxon>
        <taxon>Pyroglyphidae</taxon>
        <taxon>Dermatophagoidinae</taxon>
        <taxon>Dermatophagoides</taxon>
    </lineage>
</organism>
<dbReference type="Proteomes" id="UP000515146">
    <property type="component" value="Unplaced"/>
</dbReference>
<evidence type="ECO:0000313" key="3">
    <source>
        <dbReference type="RefSeq" id="XP_027194770.1"/>
    </source>
</evidence>
<proteinExistence type="predicted"/>
<feature type="region of interest" description="Disordered" evidence="1">
    <location>
        <begin position="114"/>
        <end position="246"/>
    </location>
</feature>
<accession>A0A6P6XMQ8</accession>
<evidence type="ECO:0000313" key="2">
    <source>
        <dbReference type="Proteomes" id="UP000515146"/>
    </source>
</evidence>
<dbReference type="KEGG" id="dpte:113789435"/>
<dbReference type="OrthoDB" id="6505567at2759"/>
<dbReference type="GeneID" id="113789435"/>
<dbReference type="InParanoid" id="A0A6P6XMQ8"/>
<feature type="region of interest" description="Disordered" evidence="1">
    <location>
        <begin position="447"/>
        <end position="476"/>
    </location>
</feature>
<dbReference type="RefSeq" id="XP_027194770.1">
    <property type="nucleotide sequence ID" value="XM_027338969.1"/>
</dbReference>
<name>A0A6P6XMQ8_DERPT</name>
<sequence>MSSLLSSLSSSSKMMMMIILQMILVSNDLIIVMAMMNTTTTTTAITSTTANELDNHSNNNGHEIIIVNDDDNNITSITNRSNTFYSLDDLSERSSSNDNDNNLTIIDNNDDDTAVDDFWDAPSTHPHIPSSSTSTTTTTTGPNNNHNFSNSPSTTSITAASTMSSTRSTTPFLPPMPSILTWSSSPSSSSSTTASASTLSSSTLPPPFTNIQRISPFTSKPFSSGNESTNRQNSNENNNNNNDPPSFNQLISKIWKIILHGTNMNSEELRMCNRTLIEQHFKPSSRRKVARNMKKDLEKIFNKWNYRFSIIVSSTSRNTMGKSLHGVWMSISINGVHYFITATHKIIDGPKIKEEQMEKIEYWAHVHALAVRNMTGFRRYNRIAQKLKFDLDRFLGHGNSWSVIIVKNPLLVKAKIFEDPEYHIEFSRLNGGHFIIFRGGQTIDVDGRRNGRIDDDQTNHFVDEPESDDHTLETETEHEDYRNNIYLMMT</sequence>
<gene>
    <name evidence="3" type="primary">LOC113789435</name>
</gene>
<protein>
    <submittedName>
        <fullName evidence="3">Anaphase-promoting complex subunit cdh1-like isoform X1</fullName>
    </submittedName>
</protein>
<dbReference type="OMA" id="WMSVSIN"/>
<dbReference type="AlphaFoldDB" id="A0A6P6XMQ8"/>
<feature type="compositionally biased region" description="Polar residues" evidence="1">
    <location>
        <begin position="209"/>
        <end position="225"/>
    </location>
</feature>